<dbReference type="Gene3D" id="1.10.950.10">
    <property type="entry name" value="Villin headpiece domain"/>
    <property type="match status" value="1"/>
</dbReference>
<feature type="compositionally biased region" description="Polar residues" evidence="1">
    <location>
        <begin position="410"/>
        <end position="430"/>
    </location>
</feature>
<keyword evidence="4" id="KW-1185">Reference proteome</keyword>
<sequence length="598" mass="66301">MPEESPLGATKTTSTTTIVETVTKTATTPSSRRTLSFKMVEEHFVEADGDENSNPKSMKQIVHHTGGDHTSQHGGGSTPHNGGGGSMSTRAATAAEESIHHHLSSGRHSPHIPSPLRLLSAASSSGYSTPASARKHLSRPHSPLEWAEPGKVYTQTYLPADHQPTYLLGPHGPNPSKIPNYHTPDGQGVKIEIPRRRRGMDFLVNACVTQLRENGQYFPAHVGGRPRSPHMNNEEPITLSTYPDARPVPLTEEPKIERPDFPAPPYPYTDPERRRRYSESAKKSSAAAATSDTEELDMSQAVQDDDEDDVIVDPGKAAEAAREAEHARREAQELKKISTGIGKVFLHDVEARAKNRQGKWRQGIDPRNASRTASANREPHTAPRYGSPAFASPSRLDDRPRPWEEWEFTPPTSQGGKWRSASSGASTLPSYSIPRPGYGLSTATTPKSATLPQGLGRSSPGIPDLIFEDGTFVSDDIHRTQSGDFASTTLPDFLYSERSARAFLDAHLVRSRIVEPYFQADFLEAVENTGSTRKERKIYPIQQLLVTNRKFPEDVDRNHLELHLSPEDFVRALRMSRADFFRLPDWKRSELKKRAKLY</sequence>
<dbReference type="SUPFAM" id="SSF47050">
    <property type="entry name" value="VHP, Villin headpiece domain"/>
    <property type="match status" value="1"/>
</dbReference>
<accession>A0A1W0XF51</accession>
<evidence type="ECO:0000313" key="4">
    <source>
        <dbReference type="Proteomes" id="UP000192578"/>
    </source>
</evidence>
<dbReference type="Pfam" id="PF02209">
    <property type="entry name" value="VHP"/>
    <property type="match status" value="1"/>
</dbReference>
<organism evidence="3 4">
    <name type="scientific">Hypsibius exemplaris</name>
    <name type="common">Freshwater tardigrade</name>
    <dbReference type="NCBI Taxonomy" id="2072580"/>
    <lineage>
        <taxon>Eukaryota</taxon>
        <taxon>Metazoa</taxon>
        <taxon>Ecdysozoa</taxon>
        <taxon>Tardigrada</taxon>
        <taxon>Eutardigrada</taxon>
        <taxon>Parachela</taxon>
        <taxon>Hypsibioidea</taxon>
        <taxon>Hypsibiidae</taxon>
        <taxon>Hypsibius</taxon>
    </lineage>
</organism>
<comment type="caution">
    <text evidence="3">The sequence shown here is derived from an EMBL/GenBank/DDBJ whole genome shotgun (WGS) entry which is preliminary data.</text>
</comment>
<dbReference type="GO" id="GO:0015629">
    <property type="term" value="C:actin cytoskeleton"/>
    <property type="evidence" value="ECO:0007669"/>
    <property type="project" value="TreeGrafter"/>
</dbReference>
<dbReference type="GO" id="GO:0030032">
    <property type="term" value="P:lamellipodium assembly"/>
    <property type="evidence" value="ECO:0007669"/>
    <property type="project" value="TreeGrafter"/>
</dbReference>
<dbReference type="GO" id="GO:0007010">
    <property type="term" value="P:cytoskeleton organization"/>
    <property type="evidence" value="ECO:0007669"/>
    <property type="project" value="InterPro"/>
</dbReference>
<evidence type="ECO:0000313" key="3">
    <source>
        <dbReference type="EMBL" id="OQV26104.1"/>
    </source>
</evidence>
<dbReference type="PANTHER" id="PTHR24213:SF9">
    <property type="entry name" value="UNCOORDINATED 115A, ISOFORM B-RELATED"/>
    <property type="match status" value="1"/>
</dbReference>
<evidence type="ECO:0000256" key="1">
    <source>
        <dbReference type="SAM" id="MobiDB-lite"/>
    </source>
</evidence>
<feature type="compositionally biased region" description="Low complexity" evidence="1">
    <location>
        <begin position="9"/>
        <end position="28"/>
    </location>
</feature>
<dbReference type="GO" id="GO:0051015">
    <property type="term" value="F:actin filament binding"/>
    <property type="evidence" value="ECO:0007669"/>
    <property type="project" value="TreeGrafter"/>
</dbReference>
<feature type="compositionally biased region" description="Acidic residues" evidence="1">
    <location>
        <begin position="292"/>
        <end position="310"/>
    </location>
</feature>
<gene>
    <name evidence="3" type="ORF">BV898_00230</name>
</gene>
<feature type="region of interest" description="Disordered" evidence="1">
    <location>
        <begin position="218"/>
        <end position="310"/>
    </location>
</feature>
<feature type="region of interest" description="Disordered" evidence="1">
    <location>
        <begin position="1"/>
        <end position="33"/>
    </location>
</feature>
<dbReference type="AlphaFoldDB" id="A0A1W0XF51"/>
<dbReference type="InterPro" id="IPR036886">
    <property type="entry name" value="Villin_headpiece_dom_sf"/>
</dbReference>
<name>A0A1W0XF51_HYPEX</name>
<feature type="compositionally biased region" description="Low complexity" evidence="1">
    <location>
        <begin position="114"/>
        <end position="132"/>
    </location>
</feature>
<dbReference type="InterPro" id="IPR003128">
    <property type="entry name" value="Villin_headpiece"/>
</dbReference>
<feature type="compositionally biased region" description="Polar residues" evidence="1">
    <location>
        <begin position="441"/>
        <end position="451"/>
    </location>
</feature>
<feature type="compositionally biased region" description="Basic and acidic residues" evidence="1">
    <location>
        <begin position="395"/>
        <end position="404"/>
    </location>
</feature>
<evidence type="ECO:0000259" key="2">
    <source>
        <dbReference type="PROSITE" id="PS51089"/>
    </source>
</evidence>
<dbReference type="SMART" id="SM00153">
    <property type="entry name" value="VHP"/>
    <property type="match status" value="1"/>
</dbReference>
<dbReference type="EMBL" id="MTYJ01000001">
    <property type="protein sequence ID" value="OQV26104.1"/>
    <property type="molecule type" value="Genomic_DNA"/>
</dbReference>
<proteinExistence type="predicted"/>
<feature type="domain" description="HP" evidence="2">
    <location>
        <begin position="533"/>
        <end position="598"/>
    </location>
</feature>
<feature type="region of interest" description="Disordered" evidence="1">
    <location>
        <begin position="355"/>
        <end position="460"/>
    </location>
</feature>
<dbReference type="Proteomes" id="UP000192578">
    <property type="component" value="Unassembled WGS sequence"/>
</dbReference>
<dbReference type="OrthoDB" id="1746725at2759"/>
<feature type="region of interest" description="Disordered" evidence="1">
    <location>
        <begin position="47"/>
        <end position="147"/>
    </location>
</feature>
<reference evidence="4" key="1">
    <citation type="submission" date="2017-01" db="EMBL/GenBank/DDBJ databases">
        <title>Comparative genomics of anhydrobiosis in the tardigrade Hypsibius dujardini.</title>
        <authorList>
            <person name="Yoshida Y."/>
            <person name="Koutsovoulos G."/>
            <person name="Laetsch D."/>
            <person name="Stevens L."/>
            <person name="Kumar S."/>
            <person name="Horikawa D."/>
            <person name="Ishino K."/>
            <person name="Komine S."/>
            <person name="Tomita M."/>
            <person name="Blaxter M."/>
            <person name="Arakawa K."/>
        </authorList>
    </citation>
    <scope>NUCLEOTIDE SEQUENCE [LARGE SCALE GENOMIC DNA]</scope>
    <source>
        <strain evidence="4">Z151</strain>
    </source>
</reference>
<feature type="compositionally biased region" description="Basic and acidic residues" evidence="1">
    <location>
        <begin position="270"/>
        <end position="282"/>
    </location>
</feature>
<dbReference type="PANTHER" id="PTHR24213">
    <property type="entry name" value="ACTIN-BINDING LIM PROTEIN"/>
    <property type="match status" value="1"/>
</dbReference>
<dbReference type="InterPro" id="IPR051618">
    <property type="entry name" value="Actin-binding_LIM"/>
</dbReference>
<protein>
    <recommendedName>
        <fullName evidence="2">HP domain-containing protein</fullName>
    </recommendedName>
</protein>
<feature type="compositionally biased region" description="Basic residues" evidence="1">
    <location>
        <begin position="101"/>
        <end position="110"/>
    </location>
</feature>
<feature type="compositionally biased region" description="Gly residues" evidence="1">
    <location>
        <begin position="73"/>
        <end position="86"/>
    </location>
</feature>
<dbReference type="PROSITE" id="PS51089">
    <property type="entry name" value="HP"/>
    <property type="match status" value="1"/>
</dbReference>